<dbReference type="AlphaFoldDB" id="A0A183B577"/>
<gene>
    <name evidence="2" type="ORF">ECPE_LOCUS14362</name>
</gene>
<name>A0A183B577_9TREM</name>
<dbReference type="OrthoDB" id="5598268at2759"/>
<dbReference type="WBParaSite" id="ECPE_0001440201-mRNA-1">
    <property type="protein sequence ID" value="ECPE_0001440201-mRNA-1"/>
    <property type="gene ID" value="ECPE_0001440201"/>
</dbReference>
<evidence type="ECO:0000313" key="4">
    <source>
        <dbReference type="WBParaSite" id="ECPE_0001440201-mRNA-1"/>
    </source>
</evidence>
<proteinExistence type="predicted"/>
<evidence type="ECO:0000256" key="1">
    <source>
        <dbReference type="SAM" id="MobiDB-lite"/>
    </source>
</evidence>
<sequence length="166" mass="19100">MIDFRIQSHVLIRKILERSSGKSGNILCDTSRRFRGSRQFRESMRWLDGDAEYQDVQSSLAFGAMDESTVHVDDDGDEDGTGGDLDDIDSPMPVQKEFMFTADRLPTAQQTVYCVSDIDIPEVREMIAMEPERDTYDPVEGWLKPGSTKRIRSLMTQYLHKWLEEN</sequence>
<protein>
    <submittedName>
        <fullName evidence="4">DUF1115 domain-containing protein</fullName>
    </submittedName>
</protein>
<dbReference type="EMBL" id="UZAN01057379">
    <property type="protein sequence ID" value="VDP91634.1"/>
    <property type="molecule type" value="Genomic_DNA"/>
</dbReference>
<evidence type="ECO:0000313" key="3">
    <source>
        <dbReference type="Proteomes" id="UP000272942"/>
    </source>
</evidence>
<organism evidence="4">
    <name type="scientific">Echinostoma caproni</name>
    <dbReference type="NCBI Taxonomy" id="27848"/>
    <lineage>
        <taxon>Eukaryota</taxon>
        <taxon>Metazoa</taxon>
        <taxon>Spiralia</taxon>
        <taxon>Lophotrochozoa</taxon>
        <taxon>Platyhelminthes</taxon>
        <taxon>Trematoda</taxon>
        <taxon>Digenea</taxon>
        <taxon>Plagiorchiida</taxon>
        <taxon>Echinostomata</taxon>
        <taxon>Echinostomatoidea</taxon>
        <taxon>Echinostomatidae</taxon>
        <taxon>Echinostoma</taxon>
    </lineage>
</organism>
<feature type="region of interest" description="Disordered" evidence="1">
    <location>
        <begin position="70"/>
        <end position="90"/>
    </location>
</feature>
<reference evidence="2 3" key="2">
    <citation type="submission" date="2018-11" db="EMBL/GenBank/DDBJ databases">
        <authorList>
            <consortium name="Pathogen Informatics"/>
        </authorList>
    </citation>
    <scope>NUCLEOTIDE SEQUENCE [LARGE SCALE GENOMIC DNA]</scope>
    <source>
        <strain evidence="2 3">Egypt</strain>
    </source>
</reference>
<accession>A0A183B577</accession>
<feature type="compositionally biased region" description="Acidic residues" evidence="1">
    <location>
        <begin position="74"/>
        <end position="89"/>
    </location>
</feature>
<dbReference type="Proteomes" id="UP000272942">
    <property type="component" value="Unassembled WGS sequence"/>
</dbReference>
<reference evidence="4" key="1">
    <citation type="submission" date="2016-06" db="UniProtKB">
        <authorList>
            <consortium name="WormBaseParasite"/>
        </authorList>
    </citation>
    <scope>IDENTIFICATION</scope>
</reference>
<keyword evidence="3" id="KW-1185">Reference proteome</keyword>
<evidence type="ECO:0000313" key="2">
    <source>
        <dbReference type="EMBL" id="VDP91634.1"/>
    </source>
</evidence>